<dbReference type="EMBL" id="BLBS01000011">
    <property type="protein sequence ID" value="GET86462.1"/>
    <property type="molecule type" value="Genomic_DNA"/>
</dbReference>
<keyword evidence="1" id="KW-1133">Transmembrane helix</keyword>
<organism evidence="2 3">
    <name type="scientific">Leishmania tarentolae</name>
    <name type="common">Sauroleishmania tarentolae</name>
    <dbReference type="NCBI Taxonomy" id="5689"/>
    <lineage>
        <taxon>Eukaryota</taxon>
        <taxon>Discoba</taxon>
        <taxon>Euglenozoa</taxon>
        <taxon>Kinetoplastea</taxon>
        <taxon>Metakinetoplastina</taxon>
        <taxon>Trypanosomatida</taxon>
        <taxon>Trypanosomatidae</taxon>
        <taxon>Leishmaniinae</taxon>
        <taxon>Leishmania</taxon>
        <taxon>lizard Leishmania</taxon>
    </lineage>
</organism>
<proteinExistence type="predicted"/>
<feature type="transmembrane region" description="Helical" evidence="1">
    <location>
        <begin position="6"/>
        <end position="23"/>
    </location>
</feature>
<gene>
    <name evidence="2" type="ORF">LtaPh_1004300</name>
</gene>
<keyword evidence="1" id="KW-0472">Membrane</keyword>
<dbReference type="InterPro" id="IPR013083">
    <property type="entry name" value="Znf_RING/FYVE/PHD"/>
</dbReference>
<evidence type="ECO:0000256" key="1">
    <source>
        <dbReference type="SAM" id="Phobius"/>
    </source>
</evidence>
<protein>
    <recommendedName>
        <fullName evidence="4">RING-type domain-containing protein</fullName>
    </recommendedName>
</protein>
<sequence>MPCPAVHPVLVLVIGVGSILLLYRKEVWEWLTHGSKSEQTKETETGYYRMPPRADCAAACAKAIEEDLLEQSLVLGGGARQKDLQSSGCGSRYGMCVCCLELRQRFMFVLCRHMCLCEPCLIQAARTYEETVLFAPFDGPVKMPCLVCRKMSYVVKVFSS</sequence>
<dbReference type="OrthoDB" id="1711136at2759"/>
<evidence type="ECO:0008006" key="4">
    <source>
        <dbReference type="Google" id="ProtNLM"/>
    </source>
</evidence>
<keyword evidence="1" id="KW-0812">Transmembrane</keyword>
<name>A0A640KAN2_LEITA</name>
<dbReference type="Gene3D" id="3.30.40.10">
    <property type="entry name" value="Zinc/RING finger domain, C3HC4 (zinc finger)"/>
    <property type="match status" value="1"/>
</dbReference>
<dbReference type="VEuPathDB" id="TriTrypDB:LtaPh_1004300"/>
<dbReference type="Proteomes" id="UP000419144">
    <property type="component" value="Unassembled WGS sequence"/>
</dbReference>
<dbReference type="AlphaFoldDB" id="A0A640KAN2"/>
<accession>A0A640KAN2</accession>
<reference evidence="2" key="1">
    <citation type="submission" date="2019-11" db="EMBL/GenBank/DDBJ databases">
        <title>Leishmania tarentolae CDS.</title>
        <authorList>
            <person name="Goto Y."/>
            <person name="Yamagishi J."/>
        </authorList>
    </citation>
    <scope>NUCLEOTIDE SEQUENCE [LARGE SCALE GENOMIC DNA]</scope>
    <source>
        <strain evidence="2">Parrot Tar II</strain>
    </source>
</reference>
<evidence type="ECO:0000313" key="3">
    <source>
        <dbReference type="Proteomes" id="UP000419144"/>
    </source>
</evidence>
<comment type="caution">
    <text evidence="2">The sequence shown here is derived from an EMBL/GenBank/DDBJ whole genome shotgun (WGS) entry which is preliminary data.</text>
</comment>
<evidence type="ECO:0000313" key="2">
    <source>
        <dbReference type="EMBL" id="GET86462.1"/>
    </source>
</evidence>
<keyword evidence="3" id="KW-1185">Reference proteome</keyword>